<comment type="caution">
    <text evidence="1">The sequence shown here is derived from an EMBL/GenBank/DDBJ whole genome shotgun (WGS) entry which is preliminary data.</text>
</comment>
<name>A0A855X989_9BACT</name>
<protein>
    <submittedName>
        <fullName evidence="1">PIG-L domain-containing protein</fullName>
    </submittedName>
</protein>
<gene>
    <name evidence="1" type="ORF">C3F09_03175</name>
</gene>
<evidence type="ECO:0000313" key="1">
    <source>
        <dbReference type="EMBL" id="PWB74918.1"/>
    </source>
</evidence>
<accession>A0A855X989</accession>
<dbReference type="AlphaFoldDB" id="A0A855X989"/>
<feature type="non-terminal residue" evidence="1">
    <location>
        <position position="1"/>
    </location>
</feature>
<dbReference type="EMBL" id="PQAP01000020">
    <property type="protein sequence ID" value="PWB74918.1"/>
    <property type="molecule type" value="Genomic_DNA"/>
</dbReference>
<proteinExistence type="predicted"/>
<evidence type="ECO:0000313" key="2">
    <source>
        <dbReference type="Proteomes" id="UP000250918"/>
    </source>
</evidence>
<sequence length="56" mass="6565">IVRRKVDILLSAFASQAGKHWFDRETFEAMMRLRGLESASRYAEAFYGRKLTLELK</sequence>
<organism evidence="1 2">
    <name type="scientific">candidate division GN15 bacterium</name>
    <dbReference type="NCBI Taxonomy" id="2072418"/>
    <lineage>
        <taxon>Bacteria</taxon>
        <taxon>candidate division GN15</taxon>
    </lineage>
</organism>
<reference evidence="1 2" key="1">
    <citation type="journal article" date="2018" name="ISME J.">
        <title>A methanotrophic archaeon couples anaerobic oxidation of methane to Fe(III) reduction.</title>
        <authorList>
            <person name="Cai C."/>
            <person name="Leu A.O."/>
            <person name="Xie G.J."/>
            <person name="Guo J."/>
            <person name="Feng Y."/>
            <person name="Zhao J.X."/>
            <person name="Tyson G.W."/>
            <person name="Yuan Z."/>
            <person name="Hu S."/>
        </authorList>
    </citation>
    <scope>NUCLEOTIDE SEQUENCE [LARGE SCALE GENOMIC DNA]</scope>
    <source>
        <strain evidence="1">FeB_12</strain>
    </source>
</reference>
<dbReference type="Proteomes" id="UP000250918">
    <property type="component" value="Unassembled WGS sequence"/>
</dbReference>